<dbReference type="GO" id="GO:0008955">
    <property type="term" value="F:peptidoglycan glycosyltransferase activity"/>
    <property type="evidence" value="ECO:0007669"/>
    <property type="project" value="UniProtKB-EC"/>
</dbReference>
<dbReference type="InterPro" id="IPR001264">
    <property type="entry name" value="Glyco_trans_51"/>
</dbReference>
<sequence>MRIFYKVFKWLSILAVTGIVAGLIAAASIYYYFSPQLPDVETLREVKFQTPLRVYSADSKLIAEFGEKRRTPITYEQIPEDFVHALQAAEDSRFFDHFGIDIKGLTRAAYQLASSGHIQSGGSTITMQVAKNFFLTRERTFSRKFMEIFLALRIEQALSKEEILELYVNKIYLGQRAYGIQAASTVYYGQSIEDLSLAQLAMIAGLPKAPSANNPISNPENAIQRRNWILGRMLELGYIDQARYDDATAQPVTARYHGSDIELSAPYIAEMVRAELYEQYGDDLYTDGLKVYTTLDSRLQESADRALRTGLLAYTERHGYRGPEQQLDLDTLSSEELLDQLEEMPAFGGLIPAIVTEVGDKSAKVITAEEGEVELTWDGISWARPFKTVNYTGAAPNKAADVLSRGDLVRVIQDEEGNWMLRQVPKVQGALVSLNPKDGAIRALSGGFSFTLNKFNRVTQAYRQPGSNIKPFLYTAALESGFTPASIINDAPVVFHDVSLEGNWRPENDNGKFGGPTRLREALYRSRNLVSIRLMRALGIEKARDFMLQFGFEPDRFPANLSLALGSADVTPLQIVTGYASFANGGYKVAPYLIARIETATGEPVFEAEPSLACPVCEMTDADPETSHAAPRIISKDGAFLIYNVMQDVIKRGTGRRALELNRGDIAGKTGTTNDQKDSWFSGFNQEVVTTAWVGYDQPTTLGRREYGSTAALPIWIDFMRDALEGTPESAPDAPEGIISALIDPSTGKLAYPNQSDAIREYFRRDQLPQERARSPEEQMAPPTTEQIFGFGG</sequence>
<dbReference type="Gene3D" id="1.10.3810.10">
    <property type="entry name" value="Biosynthetic peptidoglycan transglycosylase-like"/>
    <property type="match status" value="1"/>
</dbReference>
<comment type="subcellular location">
    <subcellularLocation>
        <location evidence="2">Cell inner membrane</location>
        <topology evidence="2">Single-pass type II membrane protein</topology>
    </subcellularLocation>
</comment>
<evidence type="ECO:0000256" key="2">
    <source>
        <dbReference type="ARBA" id="ARBA00004249"/>
    </source>
</evidence>
<keyword evidence="15" id="KW-0378">Hydrolase</keyword>
<feature type="region of interest" description="Disordered" evidence="28">
    <location>
        <begin position="767"/>
        <end position="793"/>
    </location>
</feature>
<keyword evidence="22" id="KW-0511">Multifunctional enzyme</keyword>
<feature type="domain" description="Glycosyl transferase family 51" evidence="31">
    <location>
        <begin position="59"/>
        <end position="233"/>
    </location>
</feature>
<organism evidence="33 34">
    <name type="scientific">Marinobacterium lutimaris</name>
    <dbReference type="NCBI Taxonomy" id="568106"/>
    <lineage>
        <taxon>Bacteria</taxon>
        <taxon>Pseudomonadati</taxon>
        <taxon>Pseudomonadota</taxon>
        <taxon>Gammaproteobacteria</taxon>
        <taxon>Oceanospirillales</taxon>
        <taxon>Oceanospirillaceae</taxon>
        <taxon>Marinobacterium</taxon>
    </lineage>
</organism>
<evidence type="ECO:0000256" key="21">
    <source>
        <dbReference type="ARBA" id="ARBA00023251"/>
    </source>
</evidence>
<dbReference type="GO" id="GO:0006508">
    <property type="term" value="P:proteolysis"/>
    <property type="evidence" value="ECO:0007669"/>
    <property type="project" value="UniProtKB-KW"/>
</dbReference>
<keyword evidence="34" id="KW-1185">Reference proteome</keyword>
<dbReference type="GO" id="GO:0008658">
    <property type="term" value="F:penicillin binding"/>
    <property type="evidence" value="ECO:0007669"/>
    <property type="project" value="InterPro"/>
</dbReference>
<dbReference type="UniPathway" id="UPA00219"/>
<comment type="catalytic activity">
    <reaction evidence="24">
        <text>Preferential cleavage: (Ac)2-L-Lys-D-Ala-|-D-Ala. Also transpeptidation of peptidyl-alanyl moieties that are N-acyl substituents of D-alanine.</text>
        <dbReference type="EC" id="3.4.16.4"/>
    </reaction>
</comment>
<keyword evidence="12" id="KW-0328">Glycosyltransferase</keyword>
<keyword evidence="9" id="KW-0997">Cell inner membrane</keyword>
<comment type="function">
    <text evidence="1">Cell wall formation. Synthesis of cross-linked peptidoglycan from the lipid intermediates. The enzyme has a penicillin-insensitive transglycosylase N-terminal domain (formation of linear glycan strands) and a penicillin-sensitive transpeptidase C-terminal domain (cross-linking of the peptide subunits).</text>
</comment>
<dbReference type="InterPro" id="IPR001460">
    <property type="entry name" value="PCN-bd_Tpept"/>
</dbReference>
<evidence type="ECO:0000256" key="29">
    <source>
        <dbReference type="SAM" id="Phobius"/>
    </source>
</evidence>
<dbReference type="InterPro" id="IPR031376">
    <property type="entry name" value="PCB_OB"/>
</dbReference>
<keyword evidence="19 29" id="KW-1133">Transmembrane helix</keyword>
<evidence type="ECO:0000256" key="10">
    <source>
        <dbReference type="ARBA" id="ARBA00022645"/>
    </source>
</evidence>
<evidence type="ECO:0000256" key="25">
    <source>
        <dbReference type="ARBA" id="ARBA00044770"/>
    </source>
</evidence>
<feature type="compositionally biased region" description="Basic and acidic residues" evidence="28">
    <location>
        <begin position="767"/>
        <end position="777"/>
    </location>
</feature>
<evidence type="ECO:0000256" key="18">
    <source>
        <dbReference type="ARBA" id="ARBA00022984"/>
    </source>
</evidence>
<keyword evidence="16" id="KW-0133">Cell shape</keyword>
<evidence type="ECO:0000256" key="28">
    <source>
        <dbReference type="SAM" id="MobiDB-lite"/>
    </source>
</evidence>
<gene>
    <name evidence="33" type="ORF">SAMN05444390_105264</name>
</gene>
<evidence type="ECO:0000256" key="14">
    <source>
        <dbReference type="ARBA" id="ARBA00022692"/>
    </source>
</evidence>
<evidence type="ECO:0000256" key="16">
    <source>
        <dbReference type="ARBA" id="ARBA00022960"/>
    </source>
</evidence>
<keyword evidence="13" id="KW-0808">Transferase</keyword>
<dbReference type="Gene3D" id="3.40.710.10">
    <property type="entry name" value="DD-peptidase/beta-lactamase superfamily"/>
    <property type="match status" value="2"/>
</dbReference>
<evidence type="ECO:0000256" key="8">
    <source>
        <dbReference type="ARBA" id="ARBA00022475"/>
    </source>
</evidence>
<dbReference type="SUPFAM" id="SSF53955">
    <property type="entry name" value="Lysozyme-like"/>
    <property type="match status" value="1"/>
</dbReference>
<evidence type="ECO:0000256" key="4">
    <source>
        <dbReference type="ARBA" id="ARBA00007090"/>
    </source>
</evidence>
<evidence type="ECO:0000256" key="20">
    <source>
        <dbReference type="ARBA" id="ARBA00023136"/>
    </source>
</evidence>
<evidence type="ECO:0000256" key="11">
    <source>
        <dbReference type="ARBA" id="ARBA00022670"/>
    </source>
</evidence>
<dbReference type="NCBIfam" id="TIGR02074">
    <property type="entry name" value="PBP_1a_fam"/>
    <property type="match status" value="1"/>
</dbReference>
<dbReference type="EMBL" id="FNVQ01000005">
    <property type="protein sequence ID" value="SEG81823.1"/>
    <property type="molecule type" value="Genomic_DNA"/>
</dbReference>
<evidence type="ECO:0000313" key="33">
    <source>
        <dbReference type="EMBL" id="SEG81823.1"/>
    </source>
</evidence>
<keyword evidence="8" id="KW-1003">Cell membrane</keyword>
<feature type="domain" description="Penicillin-binding protein transpeptidase" evidence="30">
    <location>
        <begin position="429"/>
        <end position="700"/>
    </location>
</feature>
<keyword evidence="14 29" id="KW-0812">Transmembrane</keyword>
<dbReference type="Pfam" id="PF00905">
    <property type="entry name" value="Transpeptidase"/>
    <property type="match status" value="1"/>
</dbReference>
<keyword evidence="18" id="KW-0573">Peptidoglycan synthesis</keyword>
<feature type="domain" description="Penicillin-binding protein OB-like" evidence="32">
    <location>
        <begin position="320"/>
        <end position="427"/>
    </location>
</feature>
<comment type="catalytic activity">
    <reaction evidence="26">
        <text>[GlcNAc-(1-&gt;4)-Mur2Ac(oyl-L-Ala-gamma-D-Glu-L-Lys-D-Ala-D-Ala)](n)-di-trans,octa-cis-undecaprenyl diphosphate + beta-D-GlcNAc-(1-&gt;4)-Mur2Ac(oyl-L-Ala-gamma-D-Glu-L-Lys-D-Ala-D-Ala)-di-trans,octa-cis-undecaprenyl diphosphate = [GlcNAc-(1-&gt;4)-Mur2Ac(oyl-L-Ala-gamma-D-Glu-L-Lys-D-Ala-D-Ala)](n+1)-di-trans,octa-cis-undecaprenyl diphosphate + di-trans,octa-cis-undecaprenyl diphosphate + H(+)</text>
        <dbReference type="Rhea" id="RHEA:23708"/>
        <dbReference type="Rhea" id="RHEA-COMP:9602"/>
        <dbReference type="Rhea" id="RHEA-COMP:9603"/>
        <dbReference type="ChEBI" id="CHEBI:15378"/>
        <dbReference type="ChEBI" id="CHEBI:58405"/>
        <dbReference type="ChEBI" id="CHEBI:60033"/>
        <dbReference type="ChEBI" id="CHEBI:78435"/>
        <dbReference type="EC" id="2.4.99.28"/>
    </reaction>
</comment>
<evidence type="ECO:0000256" key="6">
    <source>
        <dbReference type="ARBA" id="ARBA00012448"/>
    </source>
</evidence>
<dbReference type="InterPro" id="IPR012338">
    <property type="entry name" value="Beta-lactam/transpept-like"/>
</dbReference>
<comment type="similarity">
    <text evidence="5">In the N-terminal section; belongs to the glycosyltransferase 51 family.</text>
</comment>
<dbReference type="Pfam" id="PF17092">
    <property type="entry name" value="PCB_OB"/>
    <property type="match status" value="1"/>
</dbReference>
<dbReference type="EC" id="2.4.99.28" evidence="25"/>
<evidence type="ECO:0000256" key="15">
    <source>
        <dbReference type="ARBA" id="ARBA00022801"/>
    </source>
</evidence>
<evidence type="ECO:0000256" key="22">
    <source>
        <dbReference type="ARBA" id="ARBA00023268"/>
    </source>
</evidence>
<protein>
    <recommendedName>
        <fullName evidence="7">Penicillin-binding protein 1A</fullName>
        <ecNumber evidence="25">2.4.99.28</ecNumber>
        <ecNumber evidence="6">3.4.16.4</ecNumber>
    </recommendedName>
</protein>
<dbReference type="GO" id="GO:0005886">
    <property type="term" value="C:plasma membrane"/>
    <property type="evidence" value="ECO:0007669"/>
    <property type="project" value="UniProtKB-SubCell"/>
</dbReference>
<evidence type="ECO:0000256" key="17">
    <source>
        <dbReference type="ARBA" id="ARBA00022968"/>
    </source>
</evidence>
<reference evidence="33 34" key="1">
    <citation type="submission" date="2016-10" db="EMBL/GenBank/DDBJ databases">
        <authorList>
            <person name="de Groot N.N."/>
        </authorList>
    </citation>
    <scope>NUCLEOTIDE SEQUENCE [LARGE SCALE GENOMIC DNA]</scope>
    <source>
        <strain evidence="33 34">DSM 22012</strain>
    </source>
</reference>
<evidence type="ECO:0000256" key="12">
    <source>
        <dbReference type="ARBA" id="ARBA00022676"/>
    </source>
</evidence>
<keyword evidence="20 29" id="KW-0472">Membrane</keyword>
<dbReference type="Proteomes" id="UP000236745">
    <property type="component" value="Unassembled WGS sequence"/>
</dbReference>
<dbReference type="AlphaFoldDB" id="A0A1H6DAG1"/>
<evidence type="ECO:0000256" key="7">
    <source>
        <dbReference type="ARBA" id="ARBA00018638"/>
    </source>
</evidence>
<proteinExistence type="inferred from homology"/>
<evidence type="ECO:0000259" key="31">
    <source>
        <dbReference type="Pfam" id="PF00912"/>
    </source>
</evidence>
<dbReference type="RefSeq" id="WP_104005087.1">
    <property type="nucleotide sequence ID" value="NZ_FNVQ01000005.1"/>
</dbReference>
<evidence type="ECO:0000256" key="24">
    <source>
        <dbReference type="ARBA" id="ARBA00034000"/>
    </source>
</evidence>
<keyword evidence="17" id="KW-0735">Signal-anchor</keyword>
<evidence type="ECO:0000256" key="5">
    <source>
        <dbReference type="ARBA" id="ARBA00007739"/>
    </source>
</evidence>
<keyword evidence="10" id="KW-0121">Carboxypeptidase</keyword>
<evidence type="ECO:0000256" key="3">
    <source>
        <dbReference type="ARBA" id="ARBA00004752"/>
    </source>
</evidence>
<evidence type="ECO:0000259" key="32">
    <source>
        <dbReference type="Pfam" id="PF17092"/>
    </source>
</evidence>
<dbReference type="GO" id="GO:0008360">
    <property type="term" value="P:regulation of cell shape"/>
    <property type="evidence" value="ECO:0007669"/>
    <property type="project" value="UniProtKB-KW"/>
</dbReference>
<dbReference type="GO" id="GO:0071555">
    <property type="term" value="P:cell wall organization"/>
    <property type="evidence" value="ECO:0007669"/>
    <property type="project" value="UniProtKB-KW"/>
</dbReference>
<keyword evidence="21" id="KW-0046">Antibiotic resistance</keyword>
<dbReference type="FunFam" id="1.10.3810.10:FF:000003">
    <property type="entry name" value="Penicillin-binding protein 1a"/>
    <property type="match status" value="1"/>
</dbReference>
<dbReference type="EC" id="3.4.16.4" evidence="6"/>
<accession>A0A1H6DAG1</accession>
<evidence type="ECO:0000256" key="26">
    <source>
        <dbReference type="ARBA" id="ARBA00049902"/>
    </source>
</evidence>
<dbReference type="OrthoDB" id="9766909at2"/>
<name>A0A1H6DAG1_9GAMM</name>
<evidence type="ECO:0000256" key="27">
    <source>
        <dbReference type="ARBA" id="ARBA00060592"/>
    </source>
</evidence>
<evidence type="ECO:0000259" key="30">
    <source>
        <dbReference type="Pfam" id="PF00905"/>
    </source>
</evidence>
<dbReference type="InterPro" id="IPR036950">
    <property type="entry name" value="PBP_transglycosylase"/>
</dbReference>
<evidence type="ECO:0000256" key="9">
    <source>
        <dbReference type="ARBA" id="ARBA00022519"/>
    </source>
</evidence>
<dbReference type="Pfam" id="PF00912">
    <property type="entry name" value="Transgly"/>
    <property type="match status" value="1"/>
</dbReference>
<dbReference type="PANTHER" id="PTHR32282">
    <property type="entry name" value="BINDING PROTEIN TRANSPEPTIDASE, PUTATIVE-RELATED"/>
    <property type="match status" value="1"/>
</dbReference>
<dbReference type="InterPro" id="IPR050396">
    <property type="entry name" value="Glycosyltr_51/Transpeptidase"/>
</dbReference>
<evidence type="ECO:0000256" key="19">
    <source>
        <dbReference type="ARBA" id="ARBA00022989"/>
    </source>
</evidence>
<comment type="pathway">
    <text evidence="27">Glycan biosynthesis.</text>
</comment>
<comment type="pathway">
    <text evidence="3">Cell wall biogenesis; peptidoglycan biosynthesis.</text>
</comment>
<evidence type="ECO:0000256" key="1">
    <source>
        <dbReference type="ARBA" id="ARBA00002624"/>
    </source>
</evidence>
<dbReference type="PANTHER" id="PTHR32282:SF27">
    <property type="entry name" value="PENICILLIN-BINDING PROTEIN 1A"/>
    <property type="match status" value="1"/>
</dbReference>
<dbReference type="InterPro" id="IPR023346">
    <property type="entry name" value="Lysozyme-like_dom_sf"/>
</dbReference>
<evidence type="ECO:0000256" key="23">
    <source>
        <dbReference type="ARBA" id="ARBA00023316"/>
    </source>
</evidence>
<dbReference type="GO" id="GO:0046677">
    <property type="term" value="P:response to antibiotic"/>
    <property type="evidence" value="ECO:0007669"/>
    <property type="project" value="UniProtKB-KW"/>
</dbReference>
<dbReference type="SUPFAM" id="SSF56601">
    <property type="entry name" value="beta-lactamase/transpeptidase-like"/>
    <property type="match status" value="1"/>
</dbReference>
<evidence type="ECO:0000256" key="13">
    <source>
        <dbReference type="ARBA" id="ARBA00022679"/>
    </source>
</evidence>
<keyword evidence="23" id="KW-0961">Cell wall biogenesis/degradation</keyword>
<evidence type="ECO:0000313" key="34">
    <source>
        <dbReference type="Proteomes" id="UP000236745"/>
    </source>
</evidence>
<feature type="transmembrane region" description="Helical" evidence="29">
    <location>
        <begin position="7"/>
        <end position="33"/>
    </location>
</feature>
<dbReference type="GO" id="GO:0009002">
    <property type="term" value="F:serine-type D-Ala-D-Ala carboxypeptidase activity"/>
    <property type="evidence" value="ECO:0007669"/>
    <property type="project" value="UniProtKB-EC"/>
</dbReference>
<dbReference type="GO" id="GO:0009252">
    <property type="term" value="P:peptidoglycan biosynthetic process"/>
    <property type="evidence" value="ECO:0007669"/>
    <property type="project" value="UniProtKB-UniPathway"/>
</dbReference>
<comment type="similarity">
    <text evidence="4">In the C-terminal section; belongs to the transpeptidase family.</text>
</comment>
<dbReference type="GO" id="GO:0030288">
    <property type="term" value="C:outer membrane-bounded periplasmic space"/>
    <property type="evidence" value="ECO:0007669"/>
    <property type="project" value="TreeGrafter"/>
</dbReference>
<keyword evidence="11" id="KW-0645">Protease</keyword>